<reference evidence="8 9" key="1">
    <citation type="submission" date="2018-11" db="EMBL/GenBank/DDBJ databases">
        <title>Sequencing the genomes of 1000 actinobacteria strains.</title>
        <authorList>
            <person name="Klenk H.-P."/>
        </authorList>
    </citation>
    <scope>NUCLEOTIDE SEQUENCE [LARGE SCALE GENOMIC DNA]</scope>
    <source>
        <strain evidence="8 9">DSM 13521</strain>
    </source>
</reference>
<dbReference type="EMBL" id="RKHQ01000002">
    <property type="protein sequence ID" value="ROR93975.1"/>
    <property type="molecule type" value="Genomic_DNA"/>
</dbReference>
<feature type="region of interest" description="Disordered" evidence="5">
    <location>
        <begin position="1"/>
        <end position="21"/>
    </location>
</feature>
<keyword evidence="9" id="KW-1185">Reference proteome</keyword>
<dbReference type="SUPFAM" id="SSF103473">
    <property type="entry name" value="MFS general substrate transporter"/>
    <property type="match status" value="1"/>
</dbReference>
<dbReference type="Proteomes" id="UP000275356">
    <property type="component" value="Unassembled WGS sequence"/>
</dbReference>
<keyword evidence="3 6" id="KW-1133">Transmembrane helix</keyword>
<comment type="caution">
    <text evidence="8">The sequence shown here is derived from an EMBL/GenBank/DDBJ whole genome shotgun (WGS) entry which is preliminary data.</text>
</comment>
<feature type="domain" description="Major facilitator superfamily (MFS) profile" evidence="7">
    <location>
        <begin position="31"/>
        <end position="431"/>
    </location>
</feature>
<dbReference type="AlphaFoldDB" id="A0A3N2D2H4"/>
<keyword evidence="4 6" id="KW-0472">Membrane</keyword>
<evidence type="ECO:0000259" key="7">
    <source>
        <dbReference type="PROSITE" id="PS50850"/>
    </source>
</evidence>
<evidence type="ECO:0000256" key="6">
    <source>
        <dbReference type="SAM" id="Phobius"/>
    </source>
</evidence>
<dbReference type="PANTHER" id="PTHR23534">
    <property type="entry name" value="MFS PERMEASE"/>
    <property type="match status" value="1"/>
</dbReference>
<dbReference type="InterPro" id="IPR036259">
    <property type="entry name" value="MFS_trans_sf"/>
</dbReference>
<evidence type="ECO:0000256" key="5">
    <source>
        <dbReference type="SAM" id="MobiDB-lite"/>
    </source>
</evidence>
<feature type="transmembrane region" description="Helical" evidence="6">
    <location>
        <begin position="383"/>
        <end position="401"/>
    </location>
</feature>
<sequence length="438" mass="43242">MPVTDPFGSPEPAGSPATLDRSRVDALRRRTIVLLSVAQVFSGLAAGSVVSIGSLLAVEITGNDAFAGSVTTAATLGAAFSALWLARLALARGRRASLSSGLLLASVGAVAFVLASVWQSFPLLLAGGALMGVGSAVNLQARFAATDLSTPGSRARDLSLVVWMSTVGAVTGPNLVGLGGPLGRLTGLPELGAAFLFSLAGMLAAMLVLWIGLRPDPLAVAREGEHGHSVVTGVRTRVPITEALATLARFPRAVGALLGILVAHAVMVAVMSMTPVHMAGHGASISLVGLTVSLHIAGMYALSPVMGWLSDRIGAPVVLVLGLLTQVAAVAVAGTSGASAGATTIGLVLLGVGWSAATVAGSSSIAGAVPGDGRVAIQGLSDSLMSFAGAGGGALAGVALARIGYDGLNLAAGVLAAAGAVAAFLVQRRAATRDAPVV</sequence>
<feature type="transmembrane region" description="Helical" evidence="6">
    <location>
        <begin position="191"/>
        <end position="213"/>
    </location>
</feature>
<evidence type="ECO:0000256" key="1">
    <source>
        <dbReference type="ARBA" id="ARBA00004651"/>
    </source>
</evidence>
<feature type="transmembrane region" description="Helical" evidence="6">
    <location>
        <begin position="279"/>
        <end position="301"/>
    </location>
</feature>
<evidence type="ECO:0000313" key="8">
    <source>
        <dbReference type="EMBL" id="ROR93975.1"/>
    </source>
</evidence>
<evidence type="ECO:0000256" key="3">
    <source>
        <dbReference type="ARBA" id="ARBA00022989"/>
    </source>
</evidence>
<dbReference type="InterPro" id="IPR020846">
    <property type="entry name" value="MFS_dom"/>
</dbReference>
<name>A0A3N2D2H4_9MICO</name>
<evidence type="ECO:0000256" key="4">
    <source>
        <dbReference type="ARBA" id="ARBA00023136"/>
    </source>
</evidence>
<protein>
    <submittedName>
        <fullName evidence="8">Putative MFS family arabinose efflux permease</fullName>
    </submittedName>
</protein>
<gene>
    <name evidence="8" type="ORF">EDD28_3404</name>
</gene>
<organism evidence="8 9">
    <name type="scientific">Salana multivorans</name>
    <dbReference type="NCBI Taxonomy" id="120377"/>
    <lineage>
        <taxon>Bacteria</taxon>
        <taxon>Bacillati</taxon>
        <taxon>Actinomycetota</taxon>
        <taxon>Actinomycetes</taxon>
        <taxon>Micrococcales</taxon>
        <taxon>Beutenbergiaceae</taxon>
        <taxon>Salana</taxon>
    </lineage>
</organism>
<dbReference type="PANTHER" id="PTHR23534:SF1">
    <property type="entry name" value="MAJOR FACILITATOR SUPERFAMILY PROTEIN"/>
    <property type="match status" value="1"/>
</dbReference>
<feature type="transmembrane region" description="Helical" evidence="6">
    <location>
        <begin position="160"/>
        <end position="179"/>
    </location>
</feature>
<proteinExistence type="predicted"/>
<dbReference type="Pfam" id="PF07690">
    <property type="entry name" value="MFS_1"/>
    <property type="match status" value="1"/>
</dbReference>
<feature type="transmembrane region" description="Helical" evidence="6">
    <location>
        <begin position="98"/>
        <end position="115"/>
    </location>
</feature>
<dbReference type="GO" id="GO:0005886">
    <property type="term" value="C:plasma membrane"/>
    <property type="evidence" value="ECO:0007669"/>
    <property type="project" value="UniProtKB-SubCell"/>
</dbReference>
<dbReference type="GO" id="GO:0022857">
    <property type="term" value="F:transmembrane transporter activity"/>
    <property type="evidence" value="ECO:0007669"/>
    <property type="project" value="InterPro"/>
</dbReference>
<dbReference type="PROSITE" id="PS50850">
    <property type="entry name" value="MFS"/>
    <property type="match status" value="1"/>
</dbReference>
<feature type="transmembrane region" description="Helical" evidence="6">
    <location>
        <begin position="65"/>
        <end position="86"/>
    </location>
</feature>
<dbReference type="Gene3D" id="1.20.1250.20">
    <property type="entry name" value="MFS general substrate transporter like domains"/>
    <property type="match status" value="1"/>
</dbReference>
<feature type="transmembrane region" description="Helical" evidence="6">
    <location>
        <begin position="31"/>
        <end position="53"/>
    </location>
</feature>
<feature type="transmembrane region" description="Helical" evidence="6">
    <location>
        <begin position="313"/>
        <end position="333"/>
    </location>
</feature>
<evidence type="ECO:0000313" key="9">
    <source>
        <dbReference type="Proteomes" id="UP000275356"/>
    </source>
</evidence>
<dbReference type="InterPro" id="IPR011701">
    <property type="entry name" value="MFS"/>
</dbReference>
<feature type="transmembrane region" description="Helical" evidence="6">
    <location>
        <begin position="407"/>
        <end position="426"/>
    </location>
</feature>
<evidence type="ECO:0000256" key="2">
    <source>
        <dbReference type="ARBA" id="ARBA00022692"/>
    </source>
</evidence>
<keyword evidence="2 6" id="KW-0812">Transmembrane</keyword>
<feature type="transmembrane region" description="Helical" evidence="6">
    <location>
        <begin position="253"/>
        <end position="273"/>
    </location>
</feature>
<feature type="transmembrane region" description="Helical" evidence="6">
    <location>
        <begin position="345"/>
        <end position="371"/>
    </location>
</feature>
<accession>A0A3N2D2H4</accession>
<comment type="subcellular location">
    <subcellularLocation>
        <location evidence="1">Cell membrane</location>
        <topology evidence="1">Multi-pass membrane protein</topology>
    </subcellularLocation>
</comment>
<feature type="transmembrane region" description="Helical" evidence="6">
    <location>
        <begin position="121"/>
        <end position="139"/>
    </location>
</feature>
<dbReference type="RefSeq" id="WP_245968139.1">
    <property type="nucleotide sequence ID" value="NZ_RKHQ01000002.1"/>
</dbReference>